<dbReference type="GO" id="GO:0015344">
    <property type="term" value="F:siderophore uptake transmembrane transporter activity"/>
    <property type="evidence" value="ECO:0007669"/>
    <property type="project" value="TreeGrafter"/>
</dbReference>
<keyword evidence="6" id="KW-0472">Membrane</keyword>
<evidence type="ECO:0000256" key="7">
    <source>
        <dbReference type="ARBA" id="ARBA00023237"/>
    </source>
</evidence>
<dbReference type="Pfam" id="PF13715">
    <property type="entry name" value="CarbopepD_reg_2"/>
    <property type="match status" value="1"/>
</dbReference>
<dbReference type="PANTHER" id="PTHR30069">
    <property type="entry name" value="TONB-DEPENDENT OUTER MEMBRANE RECEPTOR"/>
    <property type="match status" value="1"/>
</dbReference>
<dbReference type="Gene3D" id="2.60.40.1120">
    <property type="entry name" value="Carboxypeptidase-like, regulatory domain"/>
    <property type="match status" value="1"/>
</dbReference>
<keyword evidence="9" id="KW-0675">Receptor</keyword>
<dbReference type="EMBL" id="DTDJ01000029">
    <property type="protein sequence ID" value="HGL17527.1"/>
    <property type="molecule type" value="Genomic_DNA"/>
</dbReference>
<evidence type="ECO:0000256" key="5">
    <source>
        <dbReference type="ARBA" id="ARBA00022729"/>
    </source>
</evidence>
<keyword evidence="7" id="KW-0998">Cell outer membrane</keyword>
<dbReference type="PANTHER" id="PTHR30069:SF29">
    <property type="entry name" value="HEMOGLOBIN AND HEMOGLOBIN-HAPTOGLOBIN-BINDING PROTEIN 1-RELATED"/>
    <property type="match status" value="1"/>
</dbReference>
<keyword evidence="5" id="KW-0732">Signal</keyword>
<dbReference type="Pfam" id="PF07715">
    <property type="entry name" value="Plug"/>
    <property type="match status" value="1"/>
</dbReference>
<gene>
    <name evidence="9" type="ORF">ENU66_04280</name>
</gene>
<keyword evidence="3" id="KW-1134">Transmembrane beta strand</keyword>
<keyword evidence="2" id="KW-0813">Transport</keyword>
<evidence type="ECO:0000256" key="1">
    <source>
        <dbReference type="ARBA" id="ARBA00004571"/>
    </source>
</evidence>
<keyword evidence="4" id="KW-0812">Transmembrane</keyword>
<evidence type="ECO:0000256" key="4">
    <source>
        <dbReference type="ARBA" id="ARBA00022692"/>
    </source>
</evidence>
<name>A0A7V3ZXK9_UNCW3</name>
<dbReference type="GO" id="GO:0009279">
    <property type="term" value="C:cell outer membrane"/>
    <property type="evidence" value="ECO:0007669"/>
    <property type="project" value="UniProtKB-SubCell"/>
</dbReference>
<dbReference type="Gene3D" id="2.40.170.20">
    <property type="entry name" value="TonB-dependent receptor, beta-barrel domain"/>
    <property type="match status" value="1"/>
</dbReference>
<dbReference type="InterPro" id="IPR037066">
    <property type="entry name" value="Plug_dom_sf"/>
</dbReference>
<organism evidence="9">
    <name type="scientific">candidate division WOR-3 bacterium</name>
    <dbReference type="NCBI Taxonomy" id="2052148"/>
    <lineage>
        <taxon>Bacteria</taxon>
        <taxon>Bacteria division WOR-3</taxon>
    </lineage>
</organism>
<proteinExistence type="predicted"/>
<dbReference type="SUPFAM" id="SSF49464">
    <property type="entry name" value="Carboxypeptidase regulatory domain-like"/>
    <property type="match status" value="1"/>
</dbReference>
<dbReference type="SUPFAM" id="SSF56935">
    <property type="entry name" value="Porins"/>
    <property type="match status" value="1"/>
</dbReference>
<dbReference type="InterPro" id="IPR036942">
    <property type="entry name" value="Beta-barrel_TonB_sf"/>
</dbReference>
<dbReference type="InterPro" id="IPR018247">
    <property type="entry name" value="EF_Hand_1_Ca_BS"/>
</dbReference>
<dbReference type="AlphaFoldDB" id="A0A7V3ZXK9"/>
<accession>A0A7V3ZXK9</accession>
<comment type="subcellular location">
    <subcellularLocation>
        <location evidence="1">Cell outer membrane</location>
        <topology evidence="1">Multi-pass membrane protein</topology>
    </subcellularLocation>
</comment>
<dbReference type="Gene3D" id="2.170.130.10">
    <property type="entry name" value="TonB-dependent receptor, plug domain"/>
    <property type="match status" value="1"/>
</dbReference>
<comment type="caution">
    <text evidence="9">The sequence shown here is derived from an EMBL/GenBank/DDBJ whole genome shotgun (WGS) entry which is preliminary data.</text>
</comment>
<reference evidence="9" key="1">
    <citation type="journal article" date="2020" name="mSystems">
        <title>Genome- and Community-Level Interaction Insights into Carbon Utilization and Element Cycling Functions of Hydrothermarchaeota in Hydrothermal Sediment.</title>
        <authorList>
            <person name="Zhou Z."/>
            <person name="Liu Y."/>
            <person name="Xu W."/>
            <person name="Pan J."/>
            <person name="Luo Z.H."/>
            <person name="Li M."/>
        </authorList>
    </citation>
    <scope>NUCLEOTIDE SEQUENCE [LARGE SCALE GENOMIC DNA]</scope>
    <source>
        <strain evidence="9">SpSt-69</strain>
    </source>
</reference>
<dbReference type="PROSITE" id="PS00018">
    <property type="entry name" value="EF_HAND_1"/>
    <property type="match status" value="1"/>
</dbReference>
<feature type="domain" description="TonB-dependent receptor plug" evidence="8">
    <location>
        <begin position="125"/>
        <end position="218"/>
    </location>
</feature>
<evidence type="ECO:0000256" key="6">
    <source>
        <dbReference type="ARBA" id="ARBA00023136"/>
    </source>
</evidence>
<dbReference type="InterPro" id="IPR039426">
    <property type="entry name" value="TonB-dep_rcpt-like"/>
</dbReference>
<evidence type="ECO:0000256" key="2">
    <source>
        <dbReference type="ARBA" id="ARBA00022448"/>
    </source>
</evidence>
<dbReference type="InterPro" id="IPR008969">
    <property type="entry name" value="CarboxyPept-like_regulatory"/>
</dbReference>
<sequence length="1011" mass="115375">MSIRRALYVVLAGVITLGTLYAGTTGKIAGRVFDKETGEPLPGANVVIVGTKIGTSTDLDGYYYLINIPPGVYTLRASMIGYNPQEISNVVVKADLTTNVNFYLTSTAIRTEEIVVTAQRELVERTATETRRVVSQEDIAQLPYTNFQSAIQMQAGVTGVNIVRGGRDDEVAYYVDGMLINSPVYGTFYGYINTSAIQEMSLITGGFNAEYGQALSGVINVVTREGGTKTSGDLTIRTDEILPEKLSYGATRTTLTLGGPVPRTNKKIRYFFSGETYWRDGAPAFNYIPKDDEWYPILKAYEVGTDEFRAFVDTAKVWWYNPAADTTPNYAVKPYWKDYYEMAKYWKDYFTKHPYLLPHSAMQAYYLQGKITFLPLENLKVLLAGNLAKEQSETYHYGSDQRFKYRQWRNRVNLDRRYQTTLTINHILRNNLFYTLNLGYFYSRARRGILDPNYQPYWFAKYLPNVKKYVYSRKIDELFSDYRFIGYIPDPPESKVIIPGYYMYNYGPGNPWGVGDQAHVNFIHTGDYRVLHRRIEQTYSLKWDLTWQANKYHEFKTGIELRRHDINFYHNSLPWDANPFLDVYKTKPYQAAAYVQDKMEFEGLVVNAGLRFDYIDPKKTYYVSVAGLGPNDVYVITPEDTIPKWVKPKWQLSPRLGISHPVTERQVLHFAYGYFFQTPPLEYFYSSTHMNIDEIMSRGNQLVGNPDLNAEKQIAFEVGIANQLNDFSAVDITAFYRDIYNWVGSRKVKAIPMSFYIYTNAAYGNSKGIEVTYQLLQKNMSFRLAYTLQFAEGTESDPFEAYENLYYQTIGIDPITGEPAACPSSIVPLAHDRRHTINASFNYSTPKGFGPYGILGNINFTIVHSSQSGTPYTPRDLRGNIVGDINSERTPWTHNTDLTISKGIDVFGKTIELRFEGFNIFNIKNVVEVYSTTGLPDDDGSARTITVSQFGTGDIHLGEPGYNPLRDLNGDGVLTPEEMYRSYLLALKDFLSTPAHFDNPIQLRFGFVFRF</sequence>
<protein>
    <submittedName>
        <fullName evidence="9">TonB-dependent receptor</fullName>
    </submittedName>
</protein>
<evidence type="ECO:0000313" key="9">
    <source>
        <dbReference type="EMBL" id="HGL17527.1"/>
    </source>
</evidence>
<evidence type="ECO:0000256" key="3">
    <source>
        <dbReference type="ARBA" id="ARBA00022452"/>
    </source>
</evidence>
<dbReference type="InterPro" id="IPR012910">
    <property type="entry name" value="Plug_dom"/>
</dbReference>
<evidence type="ECO:0000259" key="8">
    <source>
        <dbReference type="Pfam" id="PF07715"/>
    </source>
</evidence>
<dbReference type="GO" id="GO:0044718">
    <property type="term" value="P:siderophore transmembrane transport"/>
    <property type="evidence" value="ECO:0007669"/>
    <property type="project" value="TreeGrafter"/>
</dbReference>